<evidence type="ECO:0000313" key="2">
    <source>
        <dbReference type="Proteomes" id="UP001367508"/>
    </source>
</evidence>
<sequence length="84" mass="9753">MLIFLACARLPYTVGGQGNKLIVYLQNHQFHLLEALHDYCFLPEEAFVRRTLTDKKRRTRGAPSSLKFNIIVDSKLDFKVCRLL</sequence>
<proteinExistence type="predicted"/>
<dbReference type="AlphaFoldDB" id="A0AAN9QD82"/>
<dbReference type="EMBL" id="JAYMYQ010000005">
    <property type="protein sequence ID" value="KAK7330799.1"/>
    <property type="molecule type" value="Genomic_DNA"/>
</dbReference>
<name>A0AAN9QD82_CANGL</name>
<protein>
    <submittedName>
        <fullName evidence="1">Uncharacterized protein</fullName>
    </submittedName>
</protein>
<reference evidence="1 2" key="1">
    <citation type="submission" date="2024-01" db="EMBL/GenBank/DDBJ databases">
        <title>The genomes of 5 underutilized Papilionoideae crops provide insights into root nodulation and disease resistanc.</title>
        <authorList>
            <person name="Jiang F."/>
        </authorList>
    </citation>
    <scope>NUCLEOTIDE SEQUENCE [LARGE SCALE GENOMIC DNA]</scope>
    <source>
        <strain evidence="1">LVBAO_FW01</strain>
        <tissue evidence="1">Leaves</tissue>
    </source>
</reference>
<organism evidence="1 2">
    <name type="scientific">Canavalia gladiata</name>
    <name type="common">Sword bean</name>
    <name type="synonym">Dolichos gladiatus</name>
    <dbReference type="NCBI Taxonomy" id="3824"/>
    <lineage>
        <taxon>Eukaryota</taxon>
        <taxon>Viridiplantae</taxon>
        <taxon>Streptophyta</taxon>
        <taxon>Embryophyta</taxon>
        <taxon>Tracheophyta</taxon>
        <taxon>Spermatophyta</taxon>
        <taxon>Magnoliopsida</taxon>
        <taxon>eudicotyledons</taxon>
        <taxon>Gunneridae</taxon>
        <taxon>Pentapetalae</taxon>
        <taxon>rosids</taxon>
        <taxon>fabids</taxon>
        <taxon>Fabales</taxon>
        <taxon>Fabaceae</taxon>
        <taxon>Papilionoideae</taxon>
        <taxon>50 kb inversion clade</taxon>
        <taxon>NPAAA clade</taxon>
        <taxon>indigoferoid/millettioid clade</taxon>
        <taxon>Phaseoleae</taxon>
        <taxon>Canavalia</taxon>
    </lineage>
</organism>
<keyword evidence="2" id="KW-1185">Reference proteome</keyword>
<accession>A0AAN9QD82</accession>
<evidence type="ECO:0000313" key="1">
    <source>
        <dbReference type="EMBL" id="KAK7330799.1"/>
    </source>
</evidence>
<gene>
    <name evidence="1" type="ORF">VNO77_24999</name>
</gene>
<dbReference type="Proteomes" id="UP001367508">
    <property type="component" value="Unassembled WGS sequence"/>
</dbReference>
<comment type="caution">
    <text evidence="1">The sequence shown here is derived from an EMBL/GenBank/DDBJ whole genome shotgun (WGS) entry which is preliminary data.</text>
</comment>